<dbReference type="GO" id="GO:0008882">
    <property type="term" value="F:[glutamate-ammonia-ligase] adenylyltransferase activity"/>
    <property type="evidence" value="ECO:0007669"/>
    <property type="project" value="UniProtKB-UniRule"/>
</dbReference>
<dbReference type="GO" id="GO:0005524">
    <property type="term" value="F:ATP binding"/>
    <property type="evidence" value="ECO:0007669"/>
    <property type="project" value="UniProtKB-UniRule"/>
</dbReference>
<dbReference type="PANTHER" id="PTHR30621:SF0">
    <property type="entry name" value="BIFUNCTIONAL GLUTAMINE SYNTHETASE ADENYLYLTRANSFERASE_ADENYLYL-REMOVING ENZYME"/>
    <property type="match status" value="1"/>
</dbReference>
<organism evidence="10 11">
    <name type="scientific">Phocoenobacter uteri</name>
    <dbReference type="NCBI Taxonomy" id="146806"/>
    <lineage>
        <taxon>Bacteria</taxon>
        <taxon>Pseudomonadati</taxon>
        <taxon>Pseudomonadota</taxon>
        <taxon>Gammaproteobacteria</taxon>
        <taxon>Pasteurellales</taxon>
        <taxon>Pasteurellaceae</taxon>
        <taxon>Phocoenobacter</taxon>
    </lineage>
</organism>
<dbReference type="GO" id="GO:0016874">
    <property type="term" value="F:ligase activity"/>
    <property type="evidence" value="ECO:0007669"/>
    <property type="project" value="UniProtKB-KW"/>
</dbReference>
<dbReference type="OrthoDB" id="9759366at2"/>
<evidence type="ECO:0000313" key="11">
    <source>
        <dbReference type="Proteomes" id="UP000255417"/>
    </source>
</evidence>
<keyword evidence="6 7" id="KW-0511">Multifunctional enzyme</keyword>
<dbReference type="InterPro" id="IPR043519">
    <property type="entry name" value="NT_sf"/>
</dbReference>
<dbReference type="Proteomes" id="UP000255417">
    <property type="component" value="Unassembled WGS sequence"/>
</dbReference>
<dbReference type="Gene3D" id="1.10.4050.10">
    <property type="entry name" value="Glutamine synthase adenylyltransferase GlnE"/>
    <property type="match status" value="1"/>
</dbReference>
<dbReference type="EMBL" id="UGTA01000001">
    <property type="protein sequence ID" value="SUB58551.1"/>
    <property type="molecule type" value="Genomic_DNA"/>
</dbReference>
<evidence type="ECO:0000256" key="2">
    <source>
        <dbReference type="ARBA" id="ARBA00022695"/>
    </source>
</evidence>
<comment type="catalytic activity">
    <reaction evidence="7">
        <text>[glutamine synthetase]-L-tyrosine + ATP = [glutamine synthetase]-O(4)-(5'-adenylyl)-L-tyrosine + diphosphate</text>
        <dbReference type="Rhea" id="RHEA:18589"/>
        <dbReference type="Rhea" id="RHEA-COMP:10660"/>
        <dbReference type="Rhea" id="RHEA-COMP:10661"/>
        <dbReference type="ChEBI" id="CHEBI:30616"/>
        <dbReference type="ChEBI" id="CHEBI:33019"/>
        <dbReference type="ChEBI" id="CHEBI:46858"/>
        <dbReference type="ChEBI" id="CHEBI:83624"/>
        <dbReference type="EC" id="2.7.7.42"/>
    </reaction>
</comment>
<feature type="domain" description="PII-uridylyltransferase/Glutamine-synthetase adenylyltransferase" evidence="9">
    <location>
        <begin position="845"/>
        <end position="945"/>
    </location>
</feature>
<dbReference type="FunFam" id="3.30.460.10:FF:000009">
    <property type="entry name" value="Bifunctional glutamine synthetase adenylyltransferase/adenylyl-removing enzyme"/>
    <property type="match status" value="1"/>
</dbReference>
<comment type="cofactor">
    <cofactor evidence="7">
        <name>Mg(2+)</name>
        <dbReference type="ChEBI" id="CHEBI:18420"/>
    </cofactor>
</comment>
<comment type="function">
    <text evidence="7">Involved in the regulation of glutamine synthetase GlnA, a key enzyme in the process to assimilate ammonia. When cellular nitrogen levels are high, the C-terminal adenylyl transferase (AT) inactivates GlnA by covalent transfer of an adenylyl group from ATP to specific tyrosine residue of GlnA, thus reducing its activity. Conversely, when nitrogen levels are low, the N-terminal adenylyl removase (AR) activates GlnA by removing the adenylyl group by phosphorolysis, increasing its activity. The regulatory region of GlnE binds the signal transduction protein PII (GlnB) which indicates the nitrogen status of the cell.</text>
</comment>
<dbReference type="GO" id="GO:0047388">
    <property type="term" value="F:[glutamine synthetase]-adenylyl-L-tyrosine phosphorylase activity"/>
    <property type="evidence" value="ECO:0007669"/>
    <property type="project" value="UniProtKB-EC"/>
</dbReference>
<dbReference type="HAMAP" id="MF_00802">
    <property type="entry name" value="GlnE"/>
    <property type="match status" value="1"/>
</dbReference>
<dbReference type="FunFam" id="1.20.120.330:FF:000005">
    <property type="entry name" value="Bifunctional glutamine synthetase adenylyltransferase/adenylyl-removing enzyme"/>
    <property type="match status" value="1"/>
</dbReference>
<dbReference type="InterPro" id="IPR023057">
    <property type="entry name" value="GlnE"/>
</dbReference>
<dbReference type="GO" id="GO:0000287">
    <property type="term" value="F:magnesium ion binding"/>
    <property type="evidence" value="ECO:0007669"/>
    <property type="project" value="UniProtKB-UniRule"/>
</dbReference>
<keyword evidence="11" id="KW-1185">Reference proteome</keyword>
<dbReference type="SUPFAM" id="SSF81593">
    <property type="entry name" value="Nucleotidyltransferase substrate binding subunit/domain"/>
    <property type="match status" value="2"/>
</dbReference>
<evidence type="ECO:0000313" key="10">
    <source>
        <dbReference type="EMBL" id="SUB58551.1"/>
    </source>
</evidence>
<evidence type="ECO:0000256" key="7">
    <source>
        <dbReference type="HAMAP-Rule" id="MF_00802"/>
    </source>
</evidence>
<keyword evidence="10" id="KW-0436">Ligase</keyword>
<feature type="region of interest" description="Adenylyl removase" evidence="7">
    <location>
        <begin position="1"/>
        <end position="456"/>
    </location>
</feature>
<dbReference type="GO" id="GO:0000820">
    <property type="term" value="P:regulation of glutamine family amino acid metabolic process"/>
    <property type="evidence" value="ECO:0007669"/>
    <property type="project" value="UniProtKB-UniRule"/>
</dbReference>
<keyword evidence="2 7" id="KW-0548">Nucleotidyltransferase</keyword>
<evidence type="ECO:0000256" key="6">
    <source>
        <dbReference type="ARBA" id="ARBA00023268"/>
    </source>
</evidence>
<feature type="domain" description="Glutamate-ammonia ligase adenylyltransferase repeated" evidence="8">
    <location>
        <begin position="35"/>
        <end position="272"/>
    </location>
</feature>
<keyword evidence="5 7" id="KW-0460">Magnesium</keyword>
<proteinExistence type="inferred from homology"/>
<dbReference type="Gene3D" id="1.20.120.330">
    <property type="entry name" value="Nucleotidyltransferases domain 2"/>
    <property type="match status" value="2"/>
</dbReference>
<protein>
    <recommendedName>
        <fullName evidence="7">Bifunctional glutamine synthetase adenylyltransferase/adenylyl-removing enzyme</fullName>
    </recommendedName>
    <alternativeName>
        <fullName evidence="7">ATP:glutamine synthetase adenylyltransferase</fullName>
    </alternativeName>
    <alternativeName>
        <fullName evidence="7">ATase</fullName>
    </alternativeName>
    <domain>
        <recommendedName>
            <fullName evidence="7">Glutamine synthetase adenylyl-L-tyrosine phosphorylase</fullName>
            <ecNumber evidence="7">2.7.7.89</ecNumber>
        </recommendedName>
        <alternativeName>
            <fullName evidence="7">Adenylyl removase</fullName>
            <shortName evidence="7">AR</shortName>
            <shortName evidence="7">AT-N</shortName>
        </alternativeName>
    </domain>
    <domain>
        <recommendedName>
            <fullName evidence="7">Glutamine synthetase adenylyl transferase</fullName>
            <ecNumber evidence="7">2.7.7.42</ecNumber>
        </recommendedName>
        <alternativeName>
            <fullName evidence="7">Adenylyl transferase</fullName>
            <shortName evidence="7">AT</shortName>
            <shortName evidence="7">AT-C</shortName>
        </alternativeName>
    </domain>
</protein>
<dbReference type="EC" id="2.7.7.89" evidence="7"/>
<dbReference type="AlphaFoldDB" id="A0A379C8K2"/>
<keyword evidence="3 7" id="KW-0547">Nucleotide-binding</keyword>
<feature type="domain" description="Glutamate-ammonia ligase adenylyltransferase repeated" evidence="8">
    <location>
        <begin position="574"/>
        <end position="825"/>
    </location>
</feature>
<dbReference type="EC" id="2.7.7.42" evidence="7"/>
<evidence type="ECO:0000259" key="9">
    <source>
        <dbReference type="Pfam" id="PF08335"/>
    </source>
</evidence>
<dbReference type="PANTHER" id="PTHR30621">
    <property type="entry name" value="GLUTAMINE SYNTHETASE ADENYLYLTRANSFERASE"/>
    <property type="match status" value="1"/>
</dbReference>
<reference evidence="10 11" key="1">
    <citation type="submission" date="2018-06" db="EMBL/GenBank/DDBJ databases">
        <authorList>
            <consortium name="Pathogen Informatics"/>
            <person name="Doyle S."/>
        </authorList>
    </citation>
    <scope>NUCLEOTIDE SEQUENCE [LARGE SCALE GENOMIC DNA]</scope>
    <source>
        <strain evidence="10 11">NCTC12872</strain>
    </source>
</reference>
<name>A0A379C8K2_9PAST</name>
<feature type="domain" description="PII-uridylyltransferase/Glutamine-synthetase adenylyltransferase" evidence="9">
    <location>
        <begin position="301"/>
        <end position="451"/>
    </location>
</feature>
<dbReference type="InterPro" id="IPR013546">
    <property type="entry name" value="PII_UdlTrfase/GS_AdlTrfase"/>
</dbReference>
<dbReference type="FunFam" id="3.30.460.10:FF:000014">
    <property type="entry name" value="Bifunctional glutamine synthetase adenylyltransferase/adenylyl-removing enzyme"/>
    <property type="match status" value="1"/>
</dbReference>
<dbReference type="RefSeq" id="WP_115315070.1">
    <property type="nucleotide sequence ID" value="NZ_LWIF01000001.1"/>
</dbReference>
<feature type="region of interest" description="Adenylyl transferase" evidence="7">
    <location>
        <begin position="463"/>
        <end position="966"/>
    </location>
</feature>
<dbReference type="GO" id="GO:0005829">
    <property type="term" value="C:cytosol"/>
    <property type="evidence" value="ECO:0007669"/>
    <property type="project" value="TreeGrafter"/>
</dbReference>
<gene>
    <name evidence="7 10" type="primary">glnE</name>
    <name evidence="10" type="ORF">NCTC12872_00515</name>
</gene>
<keyword evidence="4 7" id="KW-0067">ATP-binding</keyword>
<dbReference type="Pfam" id="PF08335">
    <property type="entry name" value="GlnD_UR_UTase"/>
    <property type="match status" value="2"/>
</dbReference>
<dbReference type="NCBIfam" id="NF008292">
    <property type="entry name" value="PRK11072.1"/>
    <property type="match status" value="1"/>
</dbReference>
<accession>A0A379C8K2</accession>
<dbReference type="Gene3D" id="1.20.120.1510">
    <property type="match status" value="1"/>
</dbReference>
<evidence type="ECO:0000256" key="5">
    <source>
        <dbReference type="ARBA" id="ARBA00022842"/>
    </source>
</evidence>
<evidence type="ECO:0000256" key="1">
    <source>
        <dbReference type="ARBA" id="ARBA00022679"/>
    </source>
</evidence>
<evidence type="ECO:0000256" key="3">
    <source>
        <dbReference type="ARBA" id="ARBA00022741"/>
    </source>
</evidence>
<dbReference type="InterPro" id="IPR005190">
    <property type="entry name" value="GlnE_rpt_dom"/>
</dbReference>
<dbReference type="Pfam" id="PF03710">
    <property type="entry name" value="GlnE"/>
    <property type="match status" value="2"/>
</dbReference>
<evidence type="ECO:0000256" key="4">
    <source>
        <dbReference type="ARBA" id="ARBA00022840"/>
    </source>
</evidence>
<sequence>MCTNLNNQAKQKLNQLFEQHSIPKNLQNPEKITPLITSIAMSDFVFKQLQKQPDLLLDWLQQFPILKTSNDYHSELSQRLENLTDEPLFHQALRLYRHREMANLSFLQSNKLASVEQVFNALSELAEALILNARNWLFARLCEEIGTPKNSLGEIQELIILGMGKLGGGELNFSSDIDLIFCYPDQGQTEGGRKSITNYQFFTRLGQRLIQALDQITIDGFVYRTDMRLRPFGESGALVFSFDALEDYYQEQGRDWERYAMIKAKILGEDPTNVNHRYLTQLLRPFVYRRYLDFSAIQSLREMKQKITREVVRRNLTDNIKLGAGGIREIEFIVQTFQMIRGGRNKTLRSRSLLQNLSEFEQQQILNREQITHLYHAYIFLRQVENVLQAIDDKQTQTLPSDETDQSRLIFACQYFIQGDQQIDYPISDWQSFMAVLHQHQTNVRAIFNQIIGEEPQEIEQEDEPNLVFWRDLLHYPIPEQELDNLVNHYKVKTDDLADILQHLNSALQEWRKKPIGGRGRNVLNKLMPRVMDSVFQQADYLVLLPRLLNILDKITLRTTYLELLLENKHVLPRLILLCGKSVMVAKQIARHPMLLDEFILKGKISCLNTKIAYQQALSDYLLRISEDDEEQLIDSLRQFKQTQLLNIATADILGELPVMKISDQLTYLAETIIYSVVNIAWKLLTKRFGYPNHLTENQCDFTVIAYGKLGGIELGYNSDLDLVFLHQAPINGMTVNGKKSISSQQFYLKLAKKINSIFSLNTTSGILYEIDMRLRPSGESGLLISSFEAYEDYQHNEAWTWENQALVRSRCVYGTEQHQQQFEKIRQSVLKKERVSGHLKQEICNMRQKMYQHLTSQSANRFHLKRDQGGITDIEFIAQYLVLNYAHQYPEMAVWSDNVRIFDTAMECNTLTKEQGKQLKECYTTLRNKIHHLNLQGKHSLVKNDQFKAEREFVIEIWDKLLSIK</sequence>
<dbReference type="SUPFAM" id="SSF81301">
    <property type="entry name" value="Nucleotidyltransferase"/>
    <property type="match status" value="2"/>
</dbReference>
<keyword evidence="1 7" id="KW-0808">Transferase</keyword>
<comment type="similarity">
    <text evidence="7">Belongs to the GlnE family.</text>
</comment>
<evidence type="ECO:0000259" key="8">
    <source>
        <dbReference type="Pfam" id="PF03710"/>
    </source>
</evidence>
<dbReference type="CDD" id="cd05401">
    <property type="entry name" value="NT_GlnE_GlnD_like"/>
    <property type="match status" value="2"/>
</dbReference>
<comment type="catalytic activity">
    <reaction evidence="7">
        <text>[glutamine synthetase]-O(4)-(5'-adenylyl)-L-tyrosine + phosphate = [glutamine synthetase]-L-tyrosine + ADP</text>
        <dbReference type="Rhea" id="RHEA:43716"/>
        <dbReference type="Rhea" id="RHEA-COMP:10660"/>
        <dbReference type="Rhea" id="RHEA-COMP:10661"/>
        <dbReference type="ChEBI" id="CHEBI:43474"/>
        <dbReference type="ChEBI" id="CHEBI:46858"/>
        <dbReference type="ChEBI" id="CHEBI:83624"/>
        <dbReference type="ChEBI" id="CHEBI:456216"/>
        <dbReference type="EC" id="2.7.7.89"/>
    </reaction>
</comment>
<dbReference type="Gene3D" id="3.30.460.10">
    <property type="entry name" value="Beta Polymerase, domain 2"/>
    <property type="match status" value="2"/>
</dbReference>